<comment type="caution">
    <text evidence="1">The sequence shown here is derived from an EMBL/GenBank/DDBJ whole genome shotgun (WGS) entry which is preliminary data.</text>
</comment>
<dbReference type="Proteomes" id="UP000015001">
    <property type="component" value="Unassembled WGS sequence"/>
</dbReference>
<dbReference type="EMBL" id="AOPY01001717">
    <property type="protein sequence ID" value="EPJ34089.1"/>
    <property type="molecule type" value="Genomic_DNA"/>
</dbReference>
<organism evidence="1 2">
    <name type="scientific">Streptomyces afghaniensis 772</name>
    <dbReference type="NCBI Taxonomy" id="1283301"/>
    <lineage>
        <taxon>Bacteria</taxon>
        <taxon>Bacillati</taxon>
        <taxon>Actinomycetota</taxon>
        <taxon>Actinomycetes</taxon>
        <taxon>Kitasatosporales</taxon>
        <taxon>Streptomycetaceae</taxon>
        <taxon>Streptomyces</taxon>
    </lineage>
</organism>
<gene>
    <name evidence="1" type="ORF">STAFG_8843</name>
</gene>
<sequence length="31" mass="3316">MFAAGDAARGQSLIVWAIAEGGPWRRRSTAI</sequence>
<keyword evidence="2" id="KW-1185">Reference proteome</keyword>
<dbReference type="HOGENOM" id="CLU_3398678_0_0_11"/>
<name>S4N931_9ACTN</name>
<dbReference type="AlphaFoldDB" id="S4N931"/>
<evidence type="ECO:0000313" key="2">
    <source>
        <dbReference type="Proteomes" id="UP000015001"/>
    </source>
</evidence>
<protein>
    <submittedName>
        <fullName evidence="1">Uncharacterized protein</fullName>
    </submittedName>
</protein>
<proteinExistence type="predicted"/>
<accession>S4N931</accession>
<evidence type="ECO:0000313" key="1">
    <source>
        <dbReference type="EMBL" id="EPJ34089.1"/>
    </source>
</evidence>
<reference evidence="1 2" key="1">
    <citation type="submission" date="2013-02" db="EMBL/GenBank/DDBJ databases">
        <title>Draft Genome Sequence of Streptomyces afghaniensis, Which Produces Compounds of the Julimycin B-Complex.</title>
        <authorList>
            <person name="Gruening B.A."/>
            <person name="Praeg A."/>
            <person name="Erxleben A."/>
            <person name="Guenther S."/>
            <person name="Fiedler H.-P."/>
            <person name="Goodfellow M."/>
            <person name="Mueller M."/>
        </authorList>
    </citation>
    <scope>NUCLEOTIDE SEQUENCE [LARGE SCALE GENOMIC DNA]</scope>
    <source>
        <strain evidence="1 2">772</strain>
    </source>
</reference>